<gene>
    <name evidence="1" type="ORF">MRATA1EN3_LOCUS5435</name>
</gene>
<dbReference type="EMBL" id="OX596097">
    <property type="protein sequence ID" value="CAI9694222.1"/>
    <property type="molecule type" value="Genomic_DNA"/>
</dbReference>
<sequence>METKSNLLGISRIALRTAVKNKRGEMFQKPTRLPNPNPKSNLRLFIKASRATGGKGKQPVNNPGQGGQEAHLRETLSRFSERRFGSPIPLRFPPLPRGCNRGMRGGGDRKPGKQTAEAETGQERGAGQRAWPGAATVVRGAEKPGTSRTAAAATCLSRSSGGGSGCAPAKPVLARGLEVPAGEVPTADP</sequence>
<reference evidence="1" key="1">
    <citation type="submission" date="2023-05" db="EMBL/GenBank/DDBJ databases">
        <authorList>
            <consortium name="ELIXIR-Norway"/>
        </authorList>
    </citation>
    <scope>NUCLEOTIDE SEQUENCE</scope>
</reference>
<name>A0ACB0E140_RANTA</name>
<proteinExistence type="predicted"/>
<accession>A0ACB0E140</accession>
<evidence type="ECO:0000313" key="2">
    <source>
        <dbReference type="Proteomes" id="UP001162501"/>
    </source>
</evidence>
<protein>
    <submittedName>
        <fullName evidence="1">Uncharacterized protein</fullName>
    </submittedName>
</protein>
<dbReference type="Proteomes" id="UP001162501">
    <property type="component" value="Chromosome 13"/>
</dbReference>
<organism evidence="1 2">
    <name type="scientific">Rangifer tarandus platyrhynchus</name>
    <name type="common">Svalbard reindeer</name>
    <dbReference type="NCBI Taxonomy" id="3082113"/>
    <lineage>
        <taxon>Eukaryota</taxon>
        <taxon>Metazoa</taxon>
        <taxon>Chordata</taxon>
        <taxon>Craniata</taxon>
        <taxon>Vertebrata</taxon>
        <taxon>Euteleostomi</taxon>
        <taxon>Mammalia</taxon>
        <taxon>Eutheria</taxon>
        <taxon>Laurasiatheria</taxon>
        <taxon>Artiodactyla</taxon>
        <taxon>Ruminantia</taxon>
        <taxon>Pecora</taxon>
        <taxon>Cervidae</taxon>
        <taxon>Odocoileinae</taxon>
        <taxon>Rangifer</taxon>
    </lineage>
</organism>
<evidence type="ECO:0000313" key="1">
    <source>
        <dbReference type="EMBL" id="CAI9694222.1"/>
    </source>
</evidence>